<keyword evidence="2 5" id="KW-0812">Transmembrane</keyword>
<gene>
    <name evidence="6" type="ORF">A2927_02685</name>
</gene>
<keyword evidence="4 5" id="KW-0472">Membrane</keyword>
<evidence type="ECO:0000313" key="6">
    <source>
        <dbReference type="EMBL" id="OGY89962.1"/>
    </source>
</evidence>
<organism evidence="6 7">
    <name type="scientific">Candidatus Komeilibacteria bacterium RIFCSPLOWO2_01_FULL_45_10</name>
    <dbReference type="NCBI Taxonomy" id="1798550"/>
    <lineage>
        <taxon>Bacteria</taxon>
        <taxon>Candidatus Komeiliibacteriota</taxon>
    </lineage>
</organism>
<evidence type="ECO:0000313" key="7">
    <source>
        <dbReference type="Proteomes" id="UP000178849"/>
    </source>
</evidence>
<evidence type="ECO:0000256" key="1">
    <source>
        <dbReference type="ARBA" id="ARBA00004141"/>
    </source>
</evidence>
<sequence length="107" mass="12493">MTNIQNPESNRDIEENKILAAVGYVWILCLVPLFLKRNSRFAQFHAKQGLVLFILEVIGWLIFWIPLIGWVLFIYVIIMAVMGIMNSLQGNWWEMPVLGKYARKINL</sequence>
<dbReference type="AlphaFoldDB" id="A0A1G2BLH0"/>
<feature type="transmembrane region" description="Helical" evidence="5">
    <location>
        <begin position="47"/>
        <end position="66"/>
    </location>
</feature>
<evidence type="ECO:0008006" key="8">
    <source>
        <dbReference type="Google" id="ProtNLM"/>
    </source>
</evidence>
<comment type="subcellular location">
    <subcellularLocation>
        <location evidence="1">Membrane</location>
        <topology evidence="1">Multi-pass membrane protein</topology>
    </subcellularLocation>
</comment>
<dbReference type="STRING" id="1798550.A2927_02685"/>
<accession>A0A1G2BLH0</accession>
<name>A0A1G2BLH0_9BACT</name>
<proteinExistence type="predicted"/>
<comment type="caution">
    <text evidence="6">The sequence shown here is derived from an EMBL/GenBank/DDBJ whole genome shotgun (WGS) entry which is preliminary data.</text>
</comment>
<evidence type="ECO:0000256" key="3">
    <source>
        <dbReference type="ARBA" id="ARBA00022989"/>
    </source>
</evidence>
<keyword evidence="3 5" id="KW-1133">Transmembrane helix</keyword>
<dbReference type="Pfam" id="PF09685">
    <property type="entry name" value="MamF_MmsF"/>
    <property type="match status" value="1"/>
</dbReference>
<protein>
    <recommendedName>
        <fullName evidence="8">DUF4870 domain-containing protein</fullName>
    </recommendedName>
</protein>
<reference evidence="6 7" key="1">
    <citation type="journal article" date="2016" name="Nat. Commun.">
        <title>Thousands of microbial genomes shed light on interconnected biogeochemical processes in an aquifer system.</title>
        <authorList>
            <person name="Anantharaman K."/>
            <person name="Brown C.T."/>
            <person name="Hug L.A."/>
            <person name="Sharon I."/>
            <person name="Castelle C.J."/>
            <person name="Probst A.J."/>
            <person name="Thomas B.C."/>
            <person name="Singh A."/>
            <person name="Wilkins M.J."/>
            <person name="Karaoz U."/>
            <person name="Brodie E.L."/>
            <person name="Williams K.H."/>
            <person name="Hubbard S.S."/>
            <person name="Banfield J.F."/>
        </authorList>
    </citation>
    <scope>NUCLEOTIDE SEQUENCE [LARGE SCALE GENOMIC DNA]</scope>
</reference>
<feature type="transmembrane region" description="Helical" evidence="5">
    <location>
        <begin position="72"/>
        <end position="93"/>
    </location>
</feature>
<dbReference type="Proteomes" id="UP000178849">
    <property type="component" value="Unassembled WGS sequence"/>
</dbReference>
<evidence type="ECO:0000256" key="4">
    <source>
        <dbReference type="ARBA" id="ARBA00023136"/>
    </source>
</evidence>
<dbReference type="InterPro" id="IPR019109">
    <property type="entry name" value="MamF_MmsF"/>
</dbReference>
<evidence type="ECO:0000256" key="2">
    <source>
        <dbReference type="ARBA" id="ARBA00022692"/>
    </source>
</evidence>
<feature type="transmembrane region" description="Helical" evidence="5">
    <location>
        <begin position="18"/>
        <end position="35"/>
    </location>
</feature>
<dbReference type="EMBL" id="MHKL01000004">
    <property type="protein sequence ID" value="OGY89962.1"/>
    <property type="molecule type" value="Genomic_DNA"/>
</dbReference>
<evidence type="ECO:0000256" key="5">
    <source>
        <dbReference type="SAM" id="Phobius"/>
    </source>
</evidence>